<organism evidence="1 2">
    <name type="scientific">Tolypothrix tenuis PCC 7101</name>
    <dbReference type="NCBI Taxonomy" id="231146"/>
    <lineage>
        <taxon>Bacteria</taxon>
        <taxon>Bacillati</taxon>
        <taxon>Cyanobacteriota</taxon>
        <taxon>Cyanophyceae</taxon>
        <taxon>Nostocales</taxon>
        <taxon>Tolypothrichaceae</taxon>
        <taxon>Tolypothrix</taxon>
    </lineage>
</organism>
<reference evidence="1 2" key="1">
    <citation type="submission" date="2017-06" db="EMBL/GenBank/DDBJ databases">
        <title>Genome sequencing of cyanobaciteial culture collection at National Institute for Environmental Studies (NIES).</title>
        <authorList>
            <person name="Hirose Y."/>
            <person name="Shimura Y."/>
            <person name="Fujisawa T."/>
            <person name="Nakamura Y."/>
            <person name="Kawachi M."/>
        </authorList>
    </citation>
    <scope>NUCLEOTIDE SEQUENCE [LARGE SCALE GENOMIC DNA]</scope>
    <source>
        <strain evidence="1 2">NIES-37</strain>
    </source>
</reference>
<dbReference type="KEGG" id="ttq:NIES37_13430"/>
<sequence>MFNIVIQKIMTVVVFSFVNILMLPTDVKAEDLTAACKGAIANAKTSLQKVPNVLIQDIYQKKNSENYSDSPAERPIEYIFHLTGTVRNGRMVETGIKQLGNSPKFLKSISQNIISKCNSIGAVYFGSTLAAVCGITFGLMGDGTVKEFENVDAPALGRPLKWGETFCS</sequence>
<evidence type="ECO:0000313" key="2">
    <source>
        <dbReference type="Proteomes" id="UP000218785"/>
    </source>
</evidence>
<name>A0A1Z4MVE8_9CYAN</name>
<dbReference type="EMBL" id="AP018248">
    <property type="protein sequence ID" value="BAY97401.1"/>
    <property type="molecule type" value="Genomic_DNA"/>
</dbReference>
<keyword evidence="2" id="KW-1185">Reference proteome</keyword>
<accession>A0A1Z4MVE8</accession>
<protein>
    <submittedName>
        <fullName evidence="1">Uncharacterized protein</fullName>
    </submittedName>
</protein>
<dbReference type="Proteomes" id="UP000218785">
    <property type="component" value="Chromosome"/>
</dbReference>
<evidence type="ECO:0000313" key="1">
    <source>
        <dbReference type="EMBL" id="BAY97401.1"/>
    </source>
</evidence>
<proteinExistence type="predicted"/>
<dbReference type="AlphaFoldDB" id="A0A1Z4MVE8"/>
<gene>
    <name evidence="1" type="ORF">NIES37_13430</name>
</gene>